<dbReference type="InterPro" id="IPR009267">
    <property type="entry name" value="NTP_transf_6"/>
</dbReference>
<evidence type="ECO:0000313" key="2">
    <source>
        <dbReference type="Proteomes" id="UP000706039"/>
    </source>
</evidence>
<protein>
    <submittedName>
        <fullName evidence="1">Nucleotidyltransferase family protein</fullName>
    </submittedName>
</protein>
<keyword evidence="2" id="KW-1185">Reference proteome</keyword>
<organism evidence="1 2">
    <name type="scientific">Sphingomonas colocasiae</name>
    <dbReference type="NCBI Taxonomy" id="1848973"/>
    <lineage>
        <taxon>Bacteria</taxon>
        <taxon>Pseudomonadati</taxon>
        <taxon>Pseudomonadota</taxon>
        <taxon>Alphaproteobacteria</taxon>
        <taxon>Sphingomonadales</taxon>
        <taxon>Sphingomonadaceae</taxon>
        <taxon>Sphingomonas</taxon>
    </lineage>
</organism>
<comment type="caution">
    <text evidence="1">The sequence shown here is derived from an EMBL/GenBank/DDBJ whole genome shotgun (WGS) entry which is preliminary data.</text>
</comment>
<evidence type="ECO:0000313" key="1">
    <source>
        <dbReference type="EMBL" id="MBY8821831.1"/>
    </source>
</evidence>
<dbReference type="Proteomes" id="UP000706039">
    <property type="component" value="Unassembled WGS sequence"/>
</dbReference>
<proteinExistence type="predicted"/>
<reference evidence="1 2" key="1">
    <citation type="submission" date="2021-08" db="EMBL/GenBank/DDBJ databases">
        <authorList>
            <person name="Tuo L."/>
        </authorList>
    </citation>
    <scope>NUCLEOTIDE SEQUENCE [LARGE SCALE GENOMIC DNA]</scope>
    <source>
        <strain evidence="1 2">JCM 31229</strain>
    </source>
</reference>
<sequence length="176" mass="19581">MANPANAALVARLPALGLNQCHLVAGCLFQAVWNRASGHAPGWGIKDYDIFYFDDGDLSWDAEDGVIRAVDALTADLGVTVEVRNQARVHLWYAERFGTGYPQLRSARDGIDRYLIACTCVGIEVATGEFYAPDGLDDLARGVLRMNPRNPRPALFREKAESYRSRWPWLTVVEPE</sequence>
<dbReference type="Pfam" id="PF06042">
    <property type="entry name" value="NTP_transf_6"/>
    <property type="match status" value="1"/>
</dbReference>
<dbReference type="PANTHER" id="PTHR39166">
    <property type="entry name" value="BLL1166 PROTEIN"/>
    <property type="match status" value="1"/>
</dbReference>
<accession>A0ABS7PKL4</accession>
<dbReference type="PANTHER" id="PTHR39166:SF1">
    <property type="entry name" value="BLL1166 PROTEIN"/>
    <property type="match status" value="1"/>
</dbReference>
<gene>
    <name evidence="1" type="ORF">K7G82_05985</name>
</gene>
<name>A0ABS7PKL4_9SPHN</name>
<dbReference type="EMBL" id="JAINVV010000003">
    <property type="protein sequence ID" value="MBY8821831.1"/>
    <property type="molecule type" value="Genomic_DNA"/>
</dbReference>